<organism evidence="2 3">
    <name type="scientific">Candidatus Marsarchaeota G2 archaeon ECH_B_SAG-M15</name>
    <dbReference type="NCBI Taxonomy" id="1978162"/>
    <lineage>
        <taxon>Archaea</taxon>
        <taxon>Candidatus Marsarchaeota</taxon>
        <taxon>Candidatus Marsarchaeota group 2</taxon>
    </lineage>
</organism>
<comment type="caution">
    <text evidence="2">The sequence shown here is derived from an EMBL/GenBank/DDBJ whole genome shotgun (WGS) entry which is preliminary data.</text>
</comment>
<feature type="region of interest" description="Disordered" evidence="1">
    <location>
        <begin position="33"/>
        <end position="61"/>
    </location>
</feature>
<sequence>MNRSFVVAFVVTALIVGLISGYELGSSFTAHRLPSTQPPTGSLSTSTSTSPSTTTSTTSTSTRVVGATCGAGLHVGQAFYSPEQIHFLKNALDRNESAPIEELYQEYNSLFSPPPNFNTSVEILFNFRFPKNQYMNPEMYGGDYYSNNSYLNYPTLVEMGVEDGLLLIYIQVMNLYGSPYGNITSRGTNLLAVFMRVGNELYAFGEDSNMLPNGPLNHTWAVNPLNFSQPVVTREGYVVDAFQTFIPPNLTYYAGAPNSVYTSGTGLYSSDQTFNETGFFYPASVILGTYTHPLMTRYLYVINMSKLPFNNQSCKTAKIMFTLSVLAPLYIPNFTQYNLIDNYPGHNIEGPLNNSDYINITF</sequence>
<accession>A0A2R6AUF1</accession>
<evidence type="ECO:0000313" key="3">
    <source>
        <dbReference type="Proteomes" id="UP000240490"/>
    </source>
</evidence>
<feature type="compositionally biased region" description="Low complexity" evidence="1">
    <location>
        <begin position="34"/>
        <end position="61"/>
    </location>
</feature>
<evidence type="ECO:0000313" key="2">
    <source>
        <dbReference type="EMBL" id="PSN89997.1"/>
    </source>
</evidence>
<dbReference type="EMBL" id="NEXJ01000100">
    <property type="protein sequence ID" value="PSN89997.1"/>
    <property type="molecule type" value="Genomic_DNA"/>
</dbReference>
<evidence type="ECO:0000256" key="1">
    <source>
        <dbReference type="SAM" id="MobiDB-lite"/>
    </source>
</evidence>
<name>A0A2R6AUF1_9ARCH</name>
<dbReference type="AlphaFoldDB" id="A0A2R6AUF1"/>
<reference evidence="2 3" key="1">
    <citation type="submission" date="2017-04" db="EMBL/GenBank/DDBJ databases">
        <title>Novel microbial lineages endemic to geothermal iron-oxide mats fill important gaps in the evolutionary history of Archaea.</title>
        <authorList>
            <person name="Jay Z.J."/>
            <person name="Beam J.P."/>
            <person name="Dlakic M."/>
            <person name="Rusch D.B."/>
            <person name="Kozubal M.A."/>
            <person name="Inskeep W.P."/>
        </authorList>
    </citation>
    <scope>NUCLEOTIDE SEQUENCE [LARGE SCALE GENOMIC DNA]</scope>
    <source>
        <strain evidence="2">ECH_B_SAG-M15</strain>
    </source>
</reference>
<gene>
    <name evidence="2" type="ORF">B9Q08_05775</name>
</gene>
<dbReference type="Proteomes" id="UP000240490">
    <property type="component" value="Unassembled WGS sequence"/>
</dbReference>
<protein>
    <submittedName>
        <fullName evidence="2">Uncharacterized protein</fullName>
    </submittedName>
</protein>
<proteinExistence type="predicted"/>